<feature type="compositionally biased region" description="Polar residues" evidence="4">
    <location>
        <begin position="1319"/>
        <end position="1336"/>
    </location>
</feature>
<dbReference type="PANTHER" id="PTHR46524">
    <property type="entry name" value="CW-TYPE ZINC FINGER"/>
    <property type="match status" value="1"/>
</dbReference>
<feature type="compositionally biased region" description="Basic and acidic residues" evidence="4">
    <location>
        <begin position="460"/>
        <end position="489"/>
    </location>
</feature>
<accession>A0A2K3NRD8</accession>
<keyword evidence="3" id="KW-0862">Zinc</keyword>
<organism evidence="6 7">
    <name type="scientific">Trifolium pratense</name>
    <name type="common">Red clover</name>
    <dbReference type="NCBI Taxonomy" id="57577"/>
    <lineage>
        <taxon>Eukaryota</taxon>
        <taxon>Viridiplantae</taxon>
        <taxon>Streptophyta</taxon>
        <taxon>Embryophyta</taxon>
        <taxon>Tracheophyta</taxon>
        <taxon>Spermatophyta</taxon>
        <taxon>Magnoliopsida</taxon>
        <taxon>eudicotyledons</taxon>
        <taxon>Gunneridae</taxon>
        <taxon>Pentapetalae</taxon>
        <taxon>rosids</taxon>
        <taxon>fabids</taxon>
        <taxon>Fabales</taxon>
        <taxon>Fabaceae</taxon>
        <taxon>Papilionoideae</taxon>
        <taxon>50 kb inversion clade</taxon>
        <taxon>NPAAA clade</taxon>
        <taxon>Hologalegina</taxon>
        <taxon>IRL clade</taxon>
        <taxon>Trifolieae</taxon>
        <taxon>Trifolium</taxon>
    </lineage>
</organism>
<evidence type="ECO:0000259" key="5">
    <source>
        <dbReference type="PROSITE" id="PS51050"/>
    </source>
</evidence>
<dbReference type="Proteomes" id="UP000236291">
    <property type="component" value="Unassembled WGS sequence"/>
</dbReference>
<comment type="caution">
    <text evidence="6">The sequence shown here is derived from an EMBL/GenBank/DDBJ whole genome shotgun (WGS) entry which is preliminary data.</text>
</comment>
<gene>
    <name evidence="6" type="ORF">L195_g002049</name>
</gene>
<evidence type="ECO:0000313" key="7">
    <source>
        <dbReference type="Proteomes" id="UP000236291"/>
    </source>
</evidence>
<dbReference type="InterPro" id="IPR056406">
    <property type="entry name" value="THD_CWZF3/5/7"/>
</dbReference>
<feature type="region of interest" description="Disordered" evidence="4">
    <location>
        <begin position="517"/>
        <end position="572"/>
    </location>
</feature>
<name>A0A2K3NRD8_TRIPR</name>
<feature type="region of interest" description="Disordered" evidence="4">
    <location>
        <begin position="916"/>
        <end position="1007"/>
    </location>
</feature>
<feature type="region of interest" description="Disordered" evidence="4">
    <location>
        <begin position="460"/>
        <end position="505"/>
    </location>
</feature>
<dbReference type="Pfam" id="PF07496">
    <property type="entry name" value="zf-CW"/>
    <property type="match status" value="1"/>
</dbReference>
<feature type="region of interest" description="Disordered" evidence="4">
    <location>
        <begin position="309"/>
        <end position="345"/>
    </location>
</feature>
<keyword evidence="1" id="KW-0479">Metal-binding</keyword>
<proteinExistence type="predicted"/>
<feature type="compositionally biased region" description="Basic residues" evidence="4">
    <location>
        <begin position="928"/>
        <end position="939"/>
    </location>
</feature>
<dbReference type="GO" id="GO:0008270">
    <property type="term" value="F:zinc ion binding"/>
    <property type="evidence" value="ECO:0007669"/>
    <property type="project" value="UniProtKB-KW"/>
</dbReference>
<reference evidence="6 7" key="1">
    <citation type="journal article" date="2014" name="Am. J. Bot.">
        <title>Genome assembly and annotation for red clover (Trifolium pratense; Fabaceae).</title>
        <authorList>
            <person name="Istvanek J."/>
            <person name="Jaros M."/>
            <person name="Krenek A."/>
            <person name="Repkova J."/>
        </authorList>
    </citation>
    <scope>NUCLEOTIDE SEQUENCE [LARGE SCALE GENOMIC DNA]</scope>
    <source>
        <strain evidence="7">cv. Tatra</strain>
        <tissue evidence="6">Young leaves</tissue>
    </source>
</reference>
<dbReference type="EMBL" id="ASHM01000875">
    <property type="protein sequence ID" value="PNY05595.1"/>
    <property type="molecule type" value="Genomic_DNA"/>
</dbReference>
<feature type="compositionally biased region" description="Polar residues" evidence="4">
    <location>
        <begin position="550"/>
        <end position="563"/>
    </location>
</feature>
<dbReference type="Gene3D" id="3.30.40.100">
    <property type="match status" value="1"/>
</dbReference>
<feature type="domain" description="CW-type" evidence="5">
    <location>
        <begin position="616"/>
        <end position="706"/>
    </location>
</feature>
<feature type="compositionally biased region" description="Basic and acidic residues" evidence="4">
    <location>
        <begin position="940"/>
        <end position="963"/>
    </location>
</feature>
<feature type="region of interest" description="Disordered" evidence="4">
    <location>
        <begin position="1060"/>
        <end position="1092"/>
    </location>
</feature>
<feature type="compositionally biased region" description="Polar residues" evidence="4">
    <location>
        <begin position="776"/>
        <end position="792"/>
    </location>
</feature>
<keyword evidence="2" id="KW-0863">Zinc-finger</keyword>
<feature type="compositionally biased region" description="Basic and acidic residues" evidence="4">
    <location>
        <begin position="971"/>
        <end position="988"/>
    </location>
</feature>
<dbReference type="PROSITE" id="PS51050">
    <property type="entry name" value="ZF_CW"/>
    <property type="match status" value="1"/>
</dbReference>
<reference evidence="6 7" key="2">
    <citation type="journal article" date="2017" name="Front. Plant Sci.">
        <title>Gene Classification and Mining of Molecular Markers Useful in Red Clover (Trifolium pratense) Breeding.</title>
        <authorList>
            <person name="Istvanek J."/>
            <person name="Dluhosova J."/>
            <person name="Dluhos P."/>
            <person name="Patkova L."/>
            <person name="Nedelnik J."/>
            <person name="Repkova J."/>
        </authorList>
    </citation>
    <scope>NUCLEOTIDE SEQUENCE [LARGE SCALE GENOMIC DNA]</scope>
    <source>
        <strain evidence="7">cv. Tatra</strain>
        <tissue evidence="6">Young leaves</tissue>
    </source>
</reference>
<dbReference type="STRING" id="57577.A0A2K3NRD8"/>
<sequence>MDDNFELEEGEACYYKNDDDDNIDIDSLSYIVRDERIQHLLGHFQKDFEGGLSAENLGSKFGGYGSFLPTYERSHTKTPPINHNSPQSPIILHKEAEAASHNRKAPSNMAPYARIGNTSHSSNSFHDLRATSVDVSVKKDGGISSNNVAGRCTLKDDTAIKKGNSTDQRTLKFRLKMNSNILAKKTAEIYSGLGLDDSPSSSMGNSPVESEGTPPPVSKVKADDSAIAIIQAMTSFAIPGGVITSPLHESLHFSMKSEKVAGDSRYMSSRNCHLEPRSMSTDDSDSFVADGHLKKRIVRIVRQKEKKLEAKQMNSTHSESDMTLHTKKRLGNRTPDCKEKSTPLSSSICDAGETADITAKASNISKKFRENGVQGRMASVEALKEESLESISGQDFKKIENQNAGNRSRKNVLEDKLESSQKGSSTDPKNEDKCNTDTVSKNVERDVVKCKIDKKYETPQRVKVVSEGKNKSKGDRSLGKPEVVARKDSFGGTNNAMETDKGDADFGMASKSKIIKTNSVKDNKVRGSSKGSLKEKKSDQKVDGFPGNSAVKTSKSINNNEKPITSGAKLKERPSGNKVVNHLLARPCKTDALGLFPMVENNPAPEMIPLEVAAPQLIEEDWVACDSCQKWRLLPTGLKPEQLPEKWLCSMLDWLDQQQTATHIDTCGYNKIFHFLKLLSVSIPVSVSVLHRPGMNSCDFSEDETTKALYASYQMPISEGQNNMQTHASETAFGVNSADALQFGLNHKKSSSDVLLDRGKKKHVLKEKMMSGKINAQASGNNKSLNDMNQHPTDSKSMRMMSSKHSSRLIEEKHVSEEREKQISGGNRTHIKLKRKMGADQSHLGTPKKSKTEHVPYPDKQPDPGMGLGKVVLNARNSLPTTSSRDVRKYAEFGLPEDDEDSLLVPVKIEGDQAEVSSGVRSLDMKNSKHGGLGKKRKLKDWPNDETEKHNNSYPLHGDRQCGEEGNTGKLKKENQNKILKKEAKSVTDDDDDDNLRKGGTRRVSLPGSWDQVTVKTEGRYVDEDRQPVKRRKSIASHQALNGIAPLGSRGQLAFAATSSSSKVSGSHKARNNFDDVKGSPVESVTSSPLRSSNLDKCVSAARNISVKDDAVKVSLSSKRGAINGEGKLSLKLKGDKISFNAHPAPHRLSSTDNQVKEAKDKVRVQAKTSSENKSNRLLGIPVEEHGNCANGMHHEEKVNKYNQDELSGKKPDKVTSLHSMEKNRRSGSQVGTDKMKVLASENCCSKIGGKHDPELDPSHHVFGTETRNDAKYRSPMSKCEIDNINQKNASRHRSIETGKQTEPKQKDFEKSFMKMDTQHSTGTRKTISQPNATQDVQEENKANHACTESSYRKSKALASADGETKRETLTVPRYQKGDMSNEHPPVLAGNSGLTKSVKNSADSSGKVLVNCSSGSVAPGQQLTVSSPARTNANQTAVDTLEEATKLKDKADIYKNSGFDFESYVTYFEAGLKFLHGASLLESCHNEIRKHVEMSQMQIYATAAKLFKSCADGYESRQEMAAAALAYKCMEVAYMRVVYCKHSSTNRDRNELQSTLQMVSQGESPSSSASDVDNLNNQVAMDKATLPKGTNAHVAGSHVISVRTRPSLVRLLDFTQDINCAMEAATKCQSSFATANAMMEETRSRDCITSIRRVIDFSFQDVDELVRLVRNATNAISGADLGGARD</sequence>
<feature type="region of interest" description="Disordered" evidence="4">
    <location>
        <begin position="776"/>
        <end position="803"/>
    </location>
</feature>
<feature type="compositionally biased region" description="Basic and acidic residues" evidence="4">
    <location>
        <begin position="1203"/>
        <end position="1225"/>
    </location>
</feature>
<evidence type="ECO:0000256" key="4">
    <source>
        <dbReference type="SAM" id="MobiDB-lite"/>
    </source>
</evidence>
<evidence type="ECO:0000256" key="1">
    <source>
        <dbReference type="ARBA" id="ARBA00022723"/>
    </source>
</evidence>
<dbReference type="Pfam" id="PF24756">
    <property type="entry name" value="THD_CWZF3-5-7"/>
    <property type="match status" value="1"/>
</dbReference>
<dbReference type="InterPro" id="IPR055300">
    <property type="entry name" value="CWZF3/5/7"/>
</dbReference>
<evidence type="ECO:0000256" key="3">
    <source>
        <dbReference type="ARBA" id="ARBA00022833"/>
    </source>
</evidence>
<protein>
    <submittedName>
        <fullName evidence="6">MORC family CW-type zinc finger protein</fullName>
    </submittedName>
</protein>
<feature type="compositionally biased region" description="Basic and acidic residues" evidence="4">
    <location>
        <begin position="532"/>
        <end position="542"/>
    </location>
</feature>
<feature type="region of interest" description="Disordered" evidence="4">
    <location>
        <begin position="194"/>
        <end position="219"/>
    </location>
</feature>
<feature type="compositionally biased region" description="Polar residues" evidence="4">
    <location>
        <begin position="1083"/>
        <end position="1092"/>
    </location>
</feature>
<dbReference type="PANTHER" id="PTHR46524:SF12">
    <property type="entry name" value="CW-TYPE DOMAIN-CONTAINING PROTEIN"/>
    <property type="match status" value="1"/>
</dbReference>
<feature type="compositionally biased region" description="Basic and acidic residues" evidence="4">
    <location>
        <begin position="850"/>
        <end position="862"/>
    </location>
</feature>
<evidence type="ECO:0000313" key="6">
    <source>
        <dbReference type="EMBL" id="PNY05595.1"/>
    </source>
</evidence>
<dbReference type="InterPro" id="IPR011124">
    <property type="entry name" value="Znf_CW"/>
</dbReference>
<feature type="region of interest" description="Disordered" evidence="4">
    <location>
        <begin position="836"/>
        <end position="866"/>
    </location>
</feature>
<feature type="region of interest" description="Disordered" evidence="4">
    <location>
        <begin position="1203"/>
        <end position="1233"/>
    </location>
</feature>
<feature type="region of interest" description="Disordered" evidence="4">
    <location>
        <begin position="397"/>
        <end position="438"/>
    </location>
</feature>
<evidence type="ECO:0000256" key="2">
    <source>
        <dbReference type="ARBA" id="ARBA00022771"/>
    </source>
</evidence>
<feature type="region of interest" description="Disordered" evidence="4">
    <location>
        <begin position="1319"/>
        <end position="1400"/>
    </location>
</feature>